<keyword evidence="4" id="KW-1185">Reference proteome</keyword>
<dbReference type="Gene3D" id="3.30.565.10">
    <property type="entry name" value="Histidine kinase-like ATPase, C-terminal domain"/>
    <property type="match status" value="1"/>
</dbReference>
<dbReference type="FunFam" id="3.30.565.10:FF:000028">
    <property type="entry name" value="PAS sensor protein"/>
    <property type="match status" value="1"/>
</dbReference>
<evidence type="ECO:0000259" key="2">
    <source>
        <dbReference type="Pfam" id="PF13581"/>
    </source>
</evidence>
<dbReference type="Pfam" id="PF13581">
    <property type="entry name" value="HATPase_c_2"/>
    <property type="match status" value="1"/>
</dbReference>
<comment type="caution">
    <text evidence="3">The sequence shown here is derived from an EMBL/GenBank/DDBJ whole genome shotgun (WGS) entry which is preliminary data.</text>
</comment>
<keyword evidence="1" id="KW-0723">Serine/threonine-protein kinase</keyword>
<proteinExistence type="predicted"/>
<dbReference type="EMBL" id="BLIO01000001">
    <property type="protein sequence ID" value="GFE19313.1"/>
    <property type="molecule type" value="Genomic_DNA"/>
</dbReference>
<dbReference type="CDD" id="cd16936">
    <property type="entry name" value="HATPase_RsbW-like"/>
    <property type="match status" value="1"/>
</dbReference>
<feature type="domain" description="Histidine kinase/HSP90-like ATPase" evidence="2">
    <location>
        <begin position="226"/>
        <end position="331"/>
    </location>
</feature>
<sequence length="343" mass="37488">MSALCATQITGWGITYGADAQSHRVCRLRHDPHRELVVSVSAFRMQDPAGQVLGVTQMVEDVTDRYRARRRLALLNDVGARIGTTLDVERTAREPAEVAVPDLADCVSVDLLEPVTRGEAPGQEALALMVRAAGRSISPEASRVMYPAGHTMHFPPGAPQAKCLAERSPVLEPVLEFSPGWSPLDPDKVERVLVLGVHSLIVVPLVARGLVLGVVSLWWRRPEPLSAEPTAAAEGRTLAVAQLNDRGLEEVAFTTELIVSELITNAYRYSSGPVTLRLIRDRHLICEVSDPSSTSSHLRHAAATDEGGRGLFLVAQLTERWGTRYLRNGKTIWTKQPLPSMPR</sequence>
<dbReference type="PANTHER" id="PTHR35526">
    <property type="entry name" value="ANTI-SIGMA-F FACTOR RSBW-RELATED"/>
    <property type="match status" value="1"/>
</dbReference>
<evidence type="ECO:0000313" key="3">
    <source>
        <dbReference type="EMBL" id="GFE19313.1"/>
    </source>
</evidence>
<dbReference type="AlphaFoldDB" id="A0A640T6G5"/>
<gene>
    <name evidence="3" type="ORF">Sgleb_73600</name>
</gene>
<dbReference type="GO" id="GO:0004674">
    <property type="term" value="F:protein serine/threonine kinase activity"/>
    <property type="evidence" value="ECO:0007669"/>
    <property type="project" value="UniProtKB-KW"/>
</dbReference>
<accession>A0A640T6G5</accession>
<evidence type="ECO:0000313" key="4">
    <source>
        <dbReference type="Proteomes" id="UP000430079"/>
    </source>
</evidence>
<dbReference type="PANTHER" id="PTHR35526:SF3">
    <property type="entry name" value="ANTI-SIGMA-F FACTOR RSBW"/>
    <property type="match status" value="1"/>
</dbReference>
<keyword evidence="1" id="KW-0808">Transferase</keyword>
<reference evidence="3 4" key="1">
    <citation type="submission" date="2019-12" db="EMBL/GenBank/DDBJ databases">
        <title>Whole genome shotgun sequence of Streptomyces hygroscopicus subsp. glebosus NBRC 13786.</title>
        <authorList>
            <person name="Ichikawa N."/>
            <person name="Kimura A."/>
            <person name="Kitahashi Y."/>
            <person name="Komaki H."/>
            <person name="Tamura T."/>
        </authorList>
    </citation>
    <scope>NUCLEOTIDE SEQUENCE [LARGE SCALE GENOMIC DNA]</scope>
    <source>
        <strain evidence="3 4">NBRC 13786</strain>
    </source>
</reference>
<dbReference type="InterPro" id="IPR036890">
    <property type="entry name" value="HATPase_C_sf"/>
</dbReference>
<dbReference type="RefSeq" id="WP_371874096.1">
    <property type="nucleotide sequence ID" value="NZ_BLIO01000001.1"/>
</dbReference>
<dbReference type="SUPFAM" id="SSF55874">
    <property type="entry name" value="ATPase domain of HSP90 chaperone/DNA topoisomerase II/histidine kinase"/>
    <property type="match status" value="1"/>
</dbReference>
<dbReference type="Gene3D" id="3.30.450.20">
    <property type="entry name" value="PAS domain"/>
    <property type="match status" value="1"/>
</dbReference>
<organism evidence="3 4">
    <name type="scientific">Streptomyces glebosus</name>
    <dbReference type="NCBI Taxonomy" id="249580"/>
    <lineage>
        <taxon>Bacteria</taxon>
        <taxon>Bacillati</taxon>
        <taxon>Actinomycetota</taxon>
        <taxon>Actinomycetes</taxon>
        <taxon>Kitasatosporales</taxon>
        <taxon>Streptomycetaceae</taxon>
        <taxon>Streptomyces</taxon>
    </lineage>
</organism>
<keyword evidence="1" id="KW-0418">Kinase</keyword>
<dbReference type="InterPro" id="IPR003594">
    <property type="entry name" value="HATPase_dom"/>
</dbReference>
<dbReference type="InterPro" id="IPR050267">
    <property type="entry name" value="Anti-sigma-factor_SerPK"/>
</dbReference>
<protein>
    <recommendedName>
        <fullName evidence="2">Histidine kinase/HSP90-like ATPase domain-containing protein</fullName>
    </recommendedName>
</protein>
<evidence type="ECO:0000256" key="1">
    <source>
        <dbReference type="ARBA" id="ARBA00022527"/>
    </source>
</evidence>
<dbReference type="SUPFAM" id="SSF55781">
    <property type="entry name" value="GAF domain-like"/>
    <property type="match status" value="1"/>
</dbReference>
<dbReference type="Proteomes" id="UP000430079">
    <property type="component" value="Unassembled WGS sequence"/>
</dbReference>
<name>A0A640T6G5_9ACTN</name>